<dbReference type="OrthoDB" id="6336740at2"/>
<feature type="transmembrane region" description="Helical" evidence="1">
    <location>
        <begin position="20"/>
        <end position="38"/>
    </location>
</feature>
<evidence type="ECO:0000313" key="3">
    <source>
        <dbReference type="Proteomes" id="UP000305471"/>
    </source>
</evidence>
<protein>
    <submittedName>
        <fullName evidence="2">Uncharacterized protein</fullName>
    </submittedName>
</protein>
<dbReference type="EMBL" id="SWCO01000005">
    <property type="protein sequence ID" value="TKB03372.1"/>
    <property type="molecule type" value="Genomic_DNA"/>
</dbReference>
<dbReference type="AlphaFoldDB" id="A0A4U0ZMF2"/>
<reference evidence="2 3" key="1">
    <citation type="submission" date="2019-04" db="EMBL/GenBank/DDBJ databases">
        <title>Alteromonas portus sp. nov., an alginate lyase-excreting marine bacterium.</title>
        <authorList>
            <person name="Huang H."/>
            <person name="Mo K."/>
            <person name="Bao S."/>
        </authorList>
    </citation>
    <scope>NUCLEOTIDE SEQUENCE [LARGE SCALE GENOMIC DNA]</scope>
    <source>
        <strain evidence="2 3">HB161718</strain>
    </source>
</reference>
<gene>
    <name evidence="2" type="ORF">E5672_10050</name>
</gene>
<comment type="caution">
    <text evidence="2">The sequence shown here is derived from an EMBL/GenBank/DDBJ whole genome shotgun (WGS) entry which is preliminary data.</text>
</comment>
<keyword evidence="1" id="KW-1133">Transmembrane helix</keyword>
<keyword evidence="1" id="KW-0472">Membrane</keyword>
<proteinExistence type="predicted"/>
<organism evidence="2 3">
    <name type="scientific">Alteromonas portus</name>
    <dbReference type="NCBI Taxonomy" id="2565549"/>
    <lineage>
        <taxon>Bacteria</taxon>
        <taxon>Pseudomonadati</taxon>
        <taxon>Pseudomonadota</taxon>
        <taxon>Gammaproteobacteria</taxon>
        <taxon>Alteromonadales</taxon>
        <taxon>Alteromonadaceae</taxon>
        <taxon>Alteromonas/Salinimonas group</taxon>
        <taxon>Alteromonas</taxon>
    </lineage>
</organism>
<name>A0A4U0ZMF2_9ALTE</name>
<sequence length="178" mass="19948">MLKVVFSSKLSQQLNLTTLILSIFSICFVVRAIFLLDIDEDKLSIPLSEFINLFTNLEFFQLALLPEFWNFSDLTLGNLVANLGTMANAYAAISLCIFCMGLLIFHRSMMRLSLRYCGVMLFVMGWTHLLVAKLVLLSSLPVLLTGPVVAVGLMSVLYFSIPCFIVEAIYFLKGKESL</sequence>
<feature type="transmembrane region" description="Helical" evidence="1">
    <location>
        <begin position="148"/>
        <end position="172"/>
    </location>
</feature>
<dbReference type="Proteomes" id="UP000305471">
    <property type="component" value="Unassembled WGS sequence"/>
</dbReference>
<keyword evidence="3" id="KW-1185">Reference proteome</keyword>
<feature type="transmembrane region" description="Helical" evidence="1">
    <location>
        <begin position="89"/>
        <end position="105"/>
    </location>
</feature>
<evidence type="ECO:0000256" key="1">
    <source>
        <dbReference type="SAM" id="Phobius"/>
    </source>
</evidence>
<feature type="transmembrane region" description="Helical" evidence="1">
    <location>
        <begin position="117"/>
        <end position="136"/>
    </location>
</feature>
<evidence type="ECO:0000313" key="2">
    <source>
        <dbReference type="EMBL" id="TKB03372.1"/>
    </source>
</evidence>
<keyword evidence="1" id="KW-0812">Transmembrane</keyword>
<accession>A0A4U0ZMF2</accession>
<dbReference type="RefSeq" id="WP_136782066.1">
    <property type="nucleotide sequence ID" value="NZ_SWCO01000005.1"/>
</dbReference>